<accession>A0ABZ0IUN4</accession>
<gene>
    <name evidence="1" type="ORF">RT717_08960</name>
</gene>
<reference evidence="1 2" key="1">
    <citation type="journal article" date="2023" name="Microbiol. Resour. Announc.">
        <title>Complete Genome Sequence of Imperialibacter roseus strain P4T.</title>
        <authorList>
            <person name="Tizabi D.R."/>
            <person name="Bachvaroff T."/>
            <person name="Hill R.T."/>
        </authorList>
    </citation>
    <scope>NUCLEOTIDE SEQUENCE [LARGE SCALE GENOMIC DNA]</scope>
    <source>
        <strain evidence="1 2">P4T</strain>
    </source>
</reference>
<sequence length="172" mass="20655">MFKYDPNRKYPKETEMKAVIRFQDCDPLQHLNNAKYFDYFFNAREDQVPKLYDIEPSEIFIKYKQSWVVYNHQIAYVRAAMMGEWVTLISRIIWHDKQNVLVEYVMLNKEKTQLKTVLWTHLRYIDVMKGRSADHPEVIENYLKAASIEGFDHTLITFNERIKQIKDGLISL</sequence>
<keyword evidence="2" id="KW-1185">Reference proteome</keyword>
<protein>
    <submittedName>
        <fullName evidence="1">Acyl-CoA thioesterase</fullName>
        <ecNumber evidence="1">3.1.2.-</ecNumber>
    </submittedName>
</protein>
<dbReference type="RefSeq" id="WP_317491395.1">
    <property type="nucleotide sequence ID" value="NZ_CP136051.1"/>
</dbReference>
<dbReference type="EMBL" id="CP136051">
    <property type="protein sequence ID" value="WOK08763.1"/>
    <property type="molecule type" value="Genomic_DNA"/>
</dbReference>
<dbReference type="SUPFAM" id="SSF54637">
    <property type="entry name" value="Thioesterase/thiol ester dehydrase-isomerase"/>
    <property type="match status" value="1"/>
</dbReference>
<dbReference type="InterPro" id="IPR029069">
    <property type="entry name" value="HotDog_dom_sf"/>
</dbReference>
<proteinExistence type="predicted"/>
<dbReference type="Gene3D" id="3.10.129.10">
    <property type="entry name" value="Hotdog Thioesterase"/>
    <property type="match status" value="1"/>
</dbReference>
<dbReference type="Proteomes" id="UP001302349">
    <property type="component" value="Chromosome"/>
</dbReference>
<dbReference type="Pfam" id="PF13279">
    <property type="entry name" value="4HBT_2"/>
    <property type="match status" value="1"/>
</dbReference>
<evidence type="ECO:0000313" key="1">
    <source>
        <dbReference type="EMBL" id="WOK08763.1"/>
    </source>
</evidence>
<organism evidence="1 2">
    <name type="scientific">Imperialibacter roseus</name>
    <dbReference type="NCBI Taxonomy" id="1324217"/>
    <lineage>
        <taxon>Bacteria</taxon>
        <taxon>Pseudomonadati</taxon>
        <taxon>Bacteroidota</taxon>
        <taxon>Cytophagia</taxon>
        <taxon>Cytophagales</taxon>
        <taxon>Flammeovirgaceae</taxon>
        <taxon>Imperialibacter</taxon>
    </lineage>
</organism>
<keyword evidence="1" id="KW-0378">Hydrolase</keyword>
<evidence type="ECO:0000313" key="2">
    <source>
        <dbReference type="Proteomes" id="UP001302349"/>
    </source>
</evidence>
<dbReference type="CDD" id="cd00586">
    <property type="entry name" value="4HBT"/>
    <property type="match status" value="1"/>
</dbReference>
<dbReference type="GO" id="GO:0016787">
    <property type="term" value="F:hydrolase activity"/>
    <property type="evidence" value="ECO:0007669"/>
    <property type="project" value="UniProtKB-KW"/>
</dbReference>
<name>A0ABZ0IUN4_9BACT</name>
<dbReference type="EC" id="3.1.2.-" evidence="1"/>